<keyword evidence="2 7" id="KW-0812">Transmembrane</keyword>
<dbReference type="AlphaFoldDB" id="A0A8H6CQC4"/>
<evidence type="ECO:0000256" key="4">
    <source>
        <dbReference type="ARBA" id="ARBA00023136"/>
    </source>
</evidence>
<keyword evidence="10" id="KW-1185">Reference proteome</keyword>
<organism evidence="9 10">
    <name type="scientific">Letharia columbiana</name>
    <dbReference type="NCBI Taxonomy" id="112416"/>
    <lineage>
        <taxon>Eukaryota</taxon>
        <taxon>Fungi</taxon>
        <taxon>Dikarya</taxon>
        <taxon>Ascomycota</taxon>
        <taxon>Pezizomycotina</taxon>
        <taxon>Lecanoromycetes</taxon>
        <taxon>OSLEUM clade</taxon>
        <taxon>Lecanoromycetidae</taxon>
        <taxon>Lecanorales</taxon>
        <taxon>Lecanorineae</taxon>
        <taxon>Parmeliaceae</taxon>
        <taxon>Letharia</taxon>
    </lineage>
</organism>
<evidence type="ECO:0000313" key="10">
    <source>
        <dbReference type="Proteomes" id="UP000578531"/>
    </source>
</evidence>
<comment type="similarity">
    <text evidence="5">Belongs to the SAT4 family.</text>
</comment>
<sequence length="395" mass="43850">MASLTSDPYLIPAMKAPPGLHSNLIDPPSTGYSTIIICILVIVLSTPFVVLRIYTRKFITRQLWWDDWCCVLGWMFEIALTGLLFKAVSYGGGTDLWNVSKSKYMHFTKLFHDIEIIARIGMFFTKASIVLLYQRLFLPPGTGRSHIWWSIWFVFYWNLLYALALVLTVATECVGKADKVARGDQCLDEYAVLICASVINVVSDLMILVIPIAAIWGLHMAKEKKLRLSAVFAVGSLGVLASVARLGYQIPEAKKPNQTIIVMILTELNIVEHMVGLIVSSMPSLPAFFRHLHGAAPSTSTWFEPLSQRESKRSSERSVLWFKRSPNPDRGRGGAGMGLDDPSLLYSANSGHGDAGYEELTDLEGQKGTRTKREGLEEFMENVATTTVGVENRGG</sequence>
<feature type="domain" description="Rhodopsin" evidence="8">
    <location>
        <begin position="51"/>
        <end position="290"/>
    </location>
</feature>
<keyword evidence="4 7" id="KW-0472">Membrane</keyword>
<feature type="transmembrane region" description="Helical" evidence="7">
    <location>
        <begin position="190"/>
        <end position="216"/>
    </location>
</feature>
<accession>A0A8H6CQC4</accession>
<dbReference type="GeneID" id="59293744"/>
<feature type="region of interest" description="Disordered" evidence="6">
    <location>
        <begin position="317"/>
        <end position="368"/>
    </location>
</feature>
<dbReference type="Pfam" id="PF20684">
    <property type="entry name" value="Fung_rhodopsin"/>
    <property type="match status" value="1"/>
</dbReference>
<comment type="subcellular location">
    <subcellularLocation>
        <location evidence="1">Membrane</location>
        <topology evidence="1">Multi-pass membrane protein</topology>
    </subcellularLocation>
</comment>
<evidence type="ECO:0000256" key="3">
    <source>
        <dbReference type="ARBA" id="ARBA00022989"/>
    </source>
</evidence>
<dbReference type="PANTHER" id="PTHR33048:SF158">
    <property type="entry name" value="MEMBRANE PROTEIN PTH11-LIKE, PUTATIVE-RELATED"/>
    <property type="match status" value="1"/>
</dbReference>
<reference evidence="9 10" key="1">
    <citation type="journal article" date="2020" name="Genomics">
        <title>Complete, high-quality genomes from long-read metagenomic sequencing of two wolf lichen thalli reveals enigmatic genome architecture.</title>
        <authorList>
            <person name="McKenzie S.K."/>
            <person name="Walston R.F."/>
            <person name="Allen J.L."/>
        </authorList>
    </citation>
    <scope>NUCLEOTIDE SEQUENCE [LARGE SCALE GENOMIC DNA]</scope>
    <source>
        <strain evidence="9">WasteWater2</strain>
    </source>
</reference>
<evidence type="ECO:0000256" key="2">
    <source>
        <dbReference type="ARBA" id="ARBA00022692"/>
    </source>
</evidence>
<feature type="transmembrane region" description="Helical" evidence="7">
    <location>
        <begin position="31"/>
        <end position="51"/>
    </location>
</feature>
<feature type="transmembrane region" description="Helical" evidence="7">
    <location>
        <begin position="260"/>
        <end position="280"/>
    </location>
</feature>
<dbReference type="InterPro" id="IPR052337">
    <property type="entry name" value="SAT4-like"/>
</dbReference>
<evidence type="ECO:0000256" key="1">
    <source>
        <dbReference type="ARBA" id="ARBA00004141"/>
    </source>
</evidence>
<keyword evidence="3 7" id="KW-1133">Transmembrane helix</keyword>
<dbReference type="GO" id="GO:0016020">
    <property type="term" value="C:membrane"/>
    <property type="evidence" value="ECO:0007669"/>
    <property type="project" value="UniProtKB-SubCell"/>
</dbReference>
<evidence type="ECO:0000256" key="6">
    <source>
        <dbReference type="SAM" id="MobiDB-lite"/>
    </source>
</evidence>
<feature type="transmembrane region" description="Helical" evidence="7">
    <location>
        <begin position="228"/>
        <end position="248"/>
    </location>
</feature>
<proteinExistence type="inferred from homology"/>
<name>A0A8H6CQC4_9LECA</name>
<evidence type="ECO:0000256" key="7">
    <source>
        <dbReference type="SAM" id="Phobius"/>
    </source>
</evidence>
<gene>
    <name evidence="9" type="ORF">HO173_012107</name>
</gene>
<protein>
    <recommendedName>
        <fullName evidence="8">Rhodopsin domain-containing protein</fullName>
    </recommendedName>
</protein>
<dbReference type="Proteomes" id="UP000578531">
    <property type="component" value="Unassembled WGS sequence"/>
</dbReference>
<feature type="transmembrane region" description="Helical" evidence="7">
    <location>
        <begin position="146"/>
        <end position="170"/>
    </location>
</feature>
<comment type="caution">
    <text evidence="9">The sequence shown here is derived from an EMBL/GenBank/DDBJ whole genome shotgun (WGS) entry which is preliminary data.</text>
</comment>
<feature type="transmembrane region" description="Helical" evidence="7">
    <location>
        <begin position="116"/>
        <end position="134"/>
    </location>
</feature>
<dbReference type="OrthoDB" id="5342292at2759"/>
<dbReference type="InterPro" id="IPR049326">
    <property type="entry name" value="Rhodopsin_dom_fungi"/>
</dbReference>
<dbReference type="RefSeq" id="XP_037159158.1">
    <property type="nucleotide sequence ID" value="XM_037313980.1"/>
</dbReference>
<evidence type="ECO:0000259" key="8">
    <source>
        <dbReference type="Pfam" id="PF20684"/>
    </source>
</evidence>
<dbReference type="PANTHER" id="PTHR33048">
    <property type="entry name" value="PTH11-LIKE INTEGRAL MEMBRANE PROTEIN (AFU_ORTHOLOGUE AFUA_5G11245)"/>
    <property type="match status" value="1"/>
</dbReference>
<evidence type="ECO:0000256" key="5">
    <source>
        <dbReference type="ARBA" id="ARBA00038359"/>
    </source>
</evidence>
<evidence type="ECO:0000313" key="9">
    <source>
        <dbReference type="EMBL" id="KAF6227667.1"/>
    </source>
</evidence>
<dbReference type="EMBL" id="JACCJC010000083">
    <property type="protein sequence ID" value="KAF6227667.1"/>
    <property type="molecule type" value="Genomic_DNA"/>
</dbReference>